<evidence type="ECO:0000256" key="1">
    <source>
        <dbReference type="SAM" id="MobiDB-lite"/>
    </source>
</evidence>
<protein>
    <recommendedName>
        <fullName evidence="4">Endonuclease/exonuclease/phosphatase domain-containing protein</fullName>
    </recommendedName>
</protein>
<name>A0AAV5T7Q2_9BILA</name>
<dbReference type="InterPro" id="IPR036691">
    <property type="entry name" value="Endo/exonu/phosph_ase_sf"/>
</dbReference>
<keyword evidence="3" id="KW-1185">Reference proteome</keyword>
<dbReference type="Gene3D" id="3.60.10.10">
    <property type="entry name" value="Endonuclease/exonuclease/phosphatase"/>
    <property type="match status" value="1"/>
</dbReference>
<evidence type="ECO:0000313" key="2">
    <source>
        <dbReference type="EMBL" id="GMS87711.1"/>
    </source>
</evidence>
<feature type="compositionally biased region" description="Polar residues" evidence="1">
    <location>
        <begin position="29"/>
        <end position="39"/>
    </location>
</feature>
<feature type="region of interest" description="Disordered" evidence="1">
    <location>
        <begin position="379"/>
        <end position="462"/>
    </location>
</feature>
<evidence type="ECO:0000313" key="3">
    <source>
        <dbReference type="Proteomes" id="UP001432027"/>
    </source>
</evidence>
<dbReference type="AlphaFoldDB" id="A0AAV5T7Q2"/>
<accession>A0AAV5T7Q2</accession>
<sequence>MAAAAEEFINHLEFERFQRFRAAEKPGDQVSNGTGNTSTHADDHPEQMSMLFDNFKRFTVSEAKRIQSDGKGKSPTFNKALAIMKISKDEIVARRNGDKRRFILWNVGTIHDDKGHIKNVVQTLIRHIQPDGILLNELCLQYKYDSENAKKNLKQKFTNQVNELGYNLTCDTRSYKPNAHWVRGSAILIHKDVKGFKRKEQIGGGTIVNGQTNDYEFASVQYEPLDLPIYCCYIPIDNTKKKHRSAATYFQGKNGIMAGDLNMYSSEFKTIFSNMEDCMDDSWLTHQSGALFHMPKKIDYVVKLNGKAKKRDTNVIVIVHKPLIPDDRYVESHYPIIFDVFKGDLPEVKQCDDVNCELGCGTRESRICSVVLETRANAEERDKKKKLQAERNEKAKMAKKAEKDENKRKEAEKKEQETQAKKRAKEEKKEAERMEREEKRKAEADAKLERKPARPKGSTSKS</sequence>
<evidence type="ECO:0008006" key="4">
    <source>
        <dbReference type="Google" id="ProtNLM"/>
    </source>
</evidence>
<feature type="region of interest" description="Disordered" evidence="1">
    <location>
        <begin position="23"/>
        <end position="44"/>
    </location>
</feature>
<dbReference type="SUPFAM" id="SSF56219">
    <property type="entry name" value="DNase I-like"/>
    <property type="match status" value="1"/>
</dbReference>
<feature type="compositionally biased region" description="Basic and acidic residues" evidence="1">
    <location>
        <begin position="379"/>
        <end position="452"/>
    </location>
</feature>
<dbReference type="Proteomes" id="UP001432027">
    <property type="component" value="Unassembled WGS sequence"/>
</dbReference>
<proteinExistence type="predicted"/>
<organism evidence="2 3">
    <name type="scientific">Pristionchus entomophagus</name>
    <dbReference type="NCBI Taxonomy" id="358040"/>
    <lineage>
        <taxon>Eukaryota</taxon>
        <taxon>Metazoa</taxon>
        <taxon>Ecdysozoa</taxon>
        <taxon>Nematoda</taxon>
        <taxon>Chromadorea</taxon>
        <taxon>Rhabditida</taxon>
        <taxon>Rhabditina</taxon>
        <taxon>Diplogasteromorpha</taxon>
        <taxon>Diplogasteroidea</taxon>
        <taxon>Neodiplogasteridae</taxon>
        <taxon>Pristionchus</taxon>
    </lineage>
</organism>
<comment type="caution">
    <text evidence="2">The sequence shown here is derived from an EMBL/GenBank/DDBJ whole genome shotgun (WGS) entry which is preliminary data.</text>
</comment>
<gene>
    <name evidence="2" type="ORF">PENTCL1PPCAC_9886</name>
</gene>
<dbReference type="EMBL" id="BTSX01000003">
    <property type="protein sequence ID" value="GMS87711.1"/>
    <property type="molecule type" value="Genomic_DNA"/>
</dbReference>
<reference evidence="2" key="1">
    <citation type="submission" date="2023-10" db="EMBL/GenBank/DDBJ databases">
        <title>Genome assembly of Pristionchus species.</title>
        <authorList>
            <person name="Yoshida K."/>
            <person name="Sommer R.J."/>
        </authorList>
    </citation>
    <scope>NUCLEOTIDE SEQUENCE</scope>
    <source>
        <strain evidence="2">RS0144</strain>
    </source>
</reference>